<dbReference type="PROSITE" id="PS51349">
    <property type="entry name" value="FMN_HYDROXY_ACID_DH_2"/>
    <property type="match status" value="1"/>
</dbReference>
<evidence type="ECO:0000313" key="6">
    <source>
        <dbReference type="EMBL" id="RVX71937.1"/>
    </source>
</evidence>
<dbReference type="PANTHER" id="PTHR10578:SF107">
    <property type="entry name" value="2-HYDROXYACID OXIDASE 1"/>
    <property type="match status" value="1"/>
</dbReference>
<comment type="caution">
    <text evidence="6">The sequence shown here is derived from an EMBL/GenBank/DDBJ whole genome shotgun (WGS) entry which is preliminary data.</text>
</comment>
<comment type="cofactor">
    <cofactor evidence="1">
        <name>FMN</name>
        <dbReference type="ChEBI" id="CHEBI:58210"/>
    </cofactor>
</comment>
<evidence type="ECO:0000259" key="5">
    <source>
        <dbReference type="PROSITE" id="PS51349"/>
    </source>
</evidence>
<dbReference type="OrthoDB" id="25826at2759"/>
<keyword evidence="2" id="KW-0285">Flavoprotein</keyword>
<reference evidence="6 7" key="1">
    <citation type="submission" date="2017-03" db="EMBL/GenBank/DDBJ databases">
        <title>Genomes of endolithic fungi from Antarctica.</title>
        <authorList>
            <person name="Coleine C."/>
            <person name="Masonjones S."/>
            <person name="Stajich J.E."/>
        </authorList>
    </citation>
    <scope>NUCLEOTIDE SEQUENCE [LARGE SCALE GENOMIC DNA]</scope>
    <source>
        <strain evidence="6 7">CCFEE 6314</strain>
    </source>
</reference>
<dbReference type="Pfam" id="PF01070">
    <property type="entry name" value="FMN_dh"/>
    <property type="match status" value="1"/>
</dbReference>
<dbReference type="InterPro" id="IPR013785">
    <property type="entry name" value="Aldolase_TIM"/>
</dbReference>
<organism evidence="6 7">
    <name type="scientific">Exophiala mesophila</name>
    <name type="common">Black yeast-like fungus</name>
    <dbReference type="NCBI Taxonomy" id="212818"/>
    <lineage>
        <taxon>Eukaryota</taxon>
        <taxon>Fungi</taxon>
        <taxon>Dikarya</taxon>
        <taxon>Ascomycota</taxon>
        <taxon>Pezizomycotina</taxon>
        <taxon>Eurotiomycetes</taxon>
        <taxon>Chaetothyriomycetidae</taxon>
        <taxon>Chaetothyriales</taxon>
        <taxon>Herpotrichiellaceae</taxon>
        <taxon>Exophiala</taxon>
    </lineage>
</organism>
<dbReference type="InterPro" id="IPR008259">
    <property type="entry name" value="FMN_hydac_DH_AS"/>
</dbReference>
<dbReference type="GO" id="GO:0016491">
    <property type="term" value="F:oxidoreductase activity"/>
    <property type="evidence" value="ECO:0007669"/>
    <property type="project" value="UniProtKB-KW"/>
</dbReference>
<dbReference type="EMBL" id="NAJM01000015">
    <property type="protein sequence ID" value="RVX71937.1"/>
    <property type="molecule type" value="Genomic_DNA"/>
</dbReference>
<dbReference type="VEuPathDB" id="FungiDB:PV10_04571"/>
<sequence length="128" mass="13353">MTAEDADLAVEHQVDGIIVSNHGGRQLDGAVATIEALPEVIPAVNGAIPVHMDGGIRRGVDVFRALALGANFGWIGRPALWGLSCDGQQGVEAVLGILSEELENFMGLAGCPAVADITKASLRIRANW</sequence>
<evidence type="ECO:0000313" key="7">
    <source>
        <dbReference type="Proteomes" id="UP000288859"/>
    </source>
</evidence>
<gene>
    <name evidence="6" type="ORF">B0A52_04336</name>
</gene>
<accession>A0A438N8L1</accession>
<protein>
    <submittedName>
        <fullName evidence="6">Hydroxyacid oxidase 2</fullName>
    </submittedName>
</protein>
<dbReference type="InterPro" id="IPR000262">
    <property type="entry name" value="FMN-dep_DH"/>
</dbReference>
<dbReference type="PROSITE" id="PS00557">
    <property type="entry name" value="FMN_HYDROXY_ACID_DH_1"/>
    <property type="match status" value="1"/>
</dbReference>
<keyword evidence="4" id="KW-0560">Oxidoreductase</keyword>
<proteinExistence type="predicted"/>
<feature type="domain" description="FMN hydroxy acid dehydrogenase" evidence="5">
    <location>
        <begin position="1"/>
        <end position="127"/>
    </location>
</feature>
<name>A0A438N8L1_EXOME</name>
<dbReference type="Proteomes" id="UP000288859">
    <property type="component" value="Unassembled WGS sequence"/>
</dbReference>
<dbReference type="AlphaFoldDB" id="A0A438N8L1"/>
<dbReference type="Gene3D" id="3.20.20.70">
    <property type="entry name" value="Aldolase class I"/>
    <property type="match status" value="1"/>
</dbReference>
<evidence type="ECO:0000256" key="2">
    <source>
        <dbReference type="ARBA" id="ARBA00022630"/>
    </source>
</evidence>
<dbReference type="SUPFAM" id="SSF51395">
    <property type="entry name" value="FMN-linked oxidoreductases"/>
    <property type="match status" value="1"/>
</dbReference>
<evidence type="ECO:0000256" key="3">
    <source>
        <dbReference type="ARBA" id="ARBA00022643"/>
    </source>
</evidence>
<keyword evidence="3" id="KW-0288">FMN</keyword>
<evidence type="ECO:0000256" key="1">
    <source>
        <dbReference type="ARBA" id="ARBA00001917"/>
    </source>
</evidence>
<dbReference type="PANTHER" id="PTHR10578">
    <property type="entry name" value="S -2-HYDROXY-ACID OXIDASE-RELATED"/>
    <property type="match status" value="1"/>
</dbReference>
<dbReference type="InterPro" id="IPR037396">
    <property type="entry name" value="FMN_HAD"/>
</dbReference>
<evidence type="ECO:0000256" key="4">
    <source>
        <dbReference type="ARBA" id="ARBA00023002"/>
    </source>
</evidence>